<evidence type="ECO:0000313" key="3">
    <source>
        <dbReference type="Proteomes" id="UP000515514"/>
    </source>
</evidence>
<protein>
    <recommendedName>
        <fullName evidence="1">Diacylglycerol glucosyltransferase N-terminal domain-containing protein</fullName>
    </recommendedName>
</protein>
<evidence type="ECO:0000259" key="1">
    <source>
        <dbReference type="Pfam" id="PF06925"/>
    </source>
</evidence>
<dbReference type="KEGG" id="alti:ALE3EI_0105"/>
<sequence length="453" mass="52698">MKRILVLVPDGVGIKNYLYSNVFEGNDVSVSLFHNFDADTLSQIESSISIEGSLELPAYKESIREKFLRELIHLSRLKYNARKVSNPTILKFWKREHKSAKLKLFYRMVTLASARIKTYDQILKLESKYDGAVRKNPFYSKITAILKKENPDVLFCTHQRALKAPGVFAAARDLGIPTSTVIYSWDNIPKARLALRADSYLVWSQYMKKELQQFYPEISSEAIEVTGTPQFEFYYEPKNIIAKEDFYSTYHLNPDKKIICFSGDDIRTSPYDPHYLNDLAEAIARSGLDKDTQIVFRRCPVDLSNRYDWVLEKFPSLIISMPPLWNFNSKKWTAVYPTMDDVKLLVSLARYADVVINVGSTMAFDFGMFQKPCVYINYDHVPDPNWSVKTIYNYQHFRSMPDQNSVYWFNDRSEIPEVLKHAMNDNSGRINEWFKIVAEYPETASEKIRKALR</sequence>
<reference evidence="2 3" key="1">
    <citation type="submission" date="2020-04" db="EMBL/GenBank/DDBJ databases">
        <title>Genome sequence of Altibacter aquimarinus strain ALE3EI.</title>
        <authorList>
            <person name="Oh H.-M."/>
            <person name="Jang D."/>
        </authorList>
    </citation>
    <scope>NUCLEOTIDE SEQUENCE [LARGE SCALE GENOMIC DNA]</scope>
    <source>
        <strain evidence="2 3">ALE3EI</strain>
    </source>
</reference>
<dbReference type="InterPro" id="IPR009695">
    <property type="entry name" value="Diacylglyc_glucosyltr_N"/>
</dbReference>
<gene>
    <name evidence="2" type="ORF">ALE3EI_0105</name>
</gene>
<dbReference type="SUPFAM" id="SSF53756">
    <property type="entry name" value="UDP-Glycosyltransferase/glycogen phosphorylase"/>
    <property type="match status" value="1"/>
</dbReference>
<dbReference type="Proteomes" id="UP000515514">
    <property type="component" value="Chromosome"/>
</dbReference>
<dbReference type="RefSeq" id="WP_186989776.1">
    <property type="nucleotide sequence ID" value="NZ_CP052909.1"/>
</dbReference>
<dbReference type="GO" id="GO:0016758">
    <property type="term" value="F:hexosyltransferase activity"/>
    <property type="evidence" value="ECO:0007669"/>
    <property type="project" value="InterPro"/>
</dbReference>
<dbReference type="GO" id="GO:0009247">
    <property type="term" value="P:glycolipid biosynthetic process"/>
    <property type="evidence" value="ECO:0007669"/>
    <property type="project" value="InterPro"/>
</dbReference>
<evidence type="ECO:0000313" key="2">
    <source>
        <dbReference type="EMBL" id="QNJ96696.1"/>
    </source>
</evidence>
<accession>A0A7G8PQT0</accession>
<feature type="domain" description="Diacylglycerol glucosyltransferase N-terminal" evidence="1">
    <location>
        <begin position="132"/>
        <end position="229"/>
    </location>
</feature>
<name>A0A7G8PQT0_9FLAO</name>
<dbReference type="AlphaFoldDB" id="A0A7G8PQT0"/>
<proteinExistence type="predicted"/>
<organism evidence="2 3">
    <name type="scientific">Constantimarinum furrinae</name>
    <dbReference type="NCBI Taxonomy" id="2562285"/>
    <lineage>
        <taxon>Bacteria</taxon>
        <taxon>Pseudomonadati</taxon>
        <taxon>Bacteroidota</taxon>
        <taxon>Flavobacteriia</taxon>
        <taxon>Flavobacteriales</taxon>
        <taxon>Flavobacteriaceae</taxon>
        <taxon>Altibacter/Constantimarinum group</taxon>
        <taxon>Constantimarinum</taxon>
    </lineage>
</organism>
<keyword evidence="3" id="KW-1185">Reference proteome</keyword>
<dbReference type="EMBL" id="CP052909">
    <property type="protein sequence ID" value="QNJ96696.1"/>
    <property type="molecule type" value="Genomic_DNA"/>
</dbReference>
<dbReference type="GO" id="GO:0016020">
    <property type="term" value="C:membrane"/>
    <property type="evidence" value="ECO:0007669"/>
    <property type="project" value="GOC"/>
</dbReference>
<dbReference type="Pfam" id="PF06925">
    <property type="entry name" value="MGDG_synth"/>
    <property type="match status" value="1"/>
</dbReference>